<feature type="transmembrane region" description="Helical" evidence="5">
    <location>
        <begin position="6"/>
        <end position="25"/>
    </location>
</feature>
<protein>
    <recommendedName>
        <fullName evidence="8">Glutathione S-transferase</fullName>
    </recommendedName>
</protein>
<dbReference type="RefSeq" id="WP_133040102.1">
    <property type="nucleotide sequence ID" value="NZ_BMXW01000038.1"/>
</dbReference>
<keyword evidence="2 5" id="KW-0812">Transmembrane</keyword>
<dbReference type="Gene3D" id="1.20.120.550">
    <property type="entry name" value="Membrane associated eicosanoid/glutathione metabolism-like domain"/>
    <property type="match status" value="1"/>
</dbReference>
<reference evidence="6 7" key="1">
    <citation type="submission" date="2019-03" db="EMBL/GenBank/DDBJ databases">
        <title>Freshwater and sediment microbial communities from various areas in North America, analyzing microbe dynamics in response to fracking.</title>
        <authorList>
            <person name="Lamendella R."/>
        </authorList>
    </citation>
    <scope>NUCLEOTIDE SEQUENCE [LARGE SCALE GENOMIC DNA]</scope>
    <source>
        <strain evidence="6 7">74A</strain>
    </source>
</reference>
<keyword evidence="3 5" id="KW-1133">Transmembrane helix</keyword>
<evidence type="ECO:0000313" key="7">
    <source>
        <dbReference type="Proteomes" id="UP000294832"/>
    </source>
</evidence>
<evidence type="ECO:0000256" key="3">
    <source>
        <dbReference type="ARBA" id="ARBA00022989"/>
    </source>
</evidence>
<dbReference type="PANTHER" id="PTHR35814:SF1">
    <property type="entry name" value="GLUTATHIONE S-TRANSFERASE-RELATED"/>
    <property type="match status" value="1"/>
</dbReference>
<dbReference type="GO" id="GO:0016020">
    <property type="term" value="C:membrane"/>
    <property type="evidence" value="ECO:0007669"/>
    <property type="project" value="UniProtKB-SubCell"/>
</dbReference>
<keyword evidence="7" id="KW-1185">Reference proteome</keyword>
<evidence type="ECO:0000256" key="2">
    <source>
        <dbReference type="ARBA" id="ARBA00022692"/>
    </source>
</evidence>
<keyword evidence="4 5" id="KW-0472">Membrane</keyword>
<evidence type="ECO:0008006" key="8">
    <source>
        <dbReference type="Google" id="ProtNLM"/>
    </source>
</evidence>
<feature type="transmembrane region" description="Helical" evidence="5">
    <location>
        <begin position="75"/>
        <end position="95"/>
    </location>
</feature>
<comment type="subcellular location">
    <subcellularLocation>
        <location evidence="1">Membrane</location>
    </subcellularLocation>
</comment>
<dbReference type="Proteomes" id="UP000294832">
    <property type="component" value="Unassembled WGS sequence"/>
</dbReference>
<proteinExistence type="predicted"/>
<sequence length="131" mass="14071">MTLYVSGFYCALTTLLALFLSARVVQLRARFKVGIGNGDHPEIYIARRAHGNLLENAPLGLLLLAMAELDGLHAGWLHLFGTVLLVSRLLHAIGLTQGKGKTNIGRLLGVLGTWGVMVALAVVNLVLFLEA</sequence>
<dbReference type="OrthoDB" id="8537976at2"/>
<dbReference type="Pfam" id="PF01124">
    <property type="entry name" value="MAPEG"/>
    <property type="match status" value="1"/>
</dbReference>
<dbReference type="EMBL" id="SLWF01000030">
    <property type="protein sequence ID" value="TCN80761.1"/>
    <property type="molecule type" value="Genomic_DNA"/>
</dbReference>
<name>A0A4R2FFQ2_9GAMM</name>
<feature type="transmembrane region" description="Helical" evidence="5">
    <location>
        <begin position="107"/>
        <end position="129"/>
    </location>
</feature>
<comment type="caution">
    <text evidence="6">The sequence shown here is derived from an EMBL/GenBank/DDBJ whole genome shotgun (WGS) entry which is preliminary data.</text>
</comment>
<evidence type="ECO:0000256" key="1">
    <source>
        <dbReference type="ARBA" id="ARBA00004370"/>
    </source>
</evidence>
<gene>
    <name evidence="6" type="ORF">EDC91_13036</name>
</gene>
<dbReference type="InterPro" id="IPR023352">
    <property type="entry name" value="MAPEG-like_dom_sf"/>
</dbReference>
<dbReference type="AlphaFoldDB" id="A0A4R2FFQ2"/>
<evidence type="ECO:0000313" key="6">
    <source>
        <dbReference type="EMBL" id="TCN80761.1"/>
    </source>
</evidence>
<dbReference type="InterPro" id="IPR001129">
    <property type="entry name" value="Membr-assoc_MAPEG"/>
</dbReference>
<organism evidence="6 7">
    <name type="scientific">Shewanella fodinae</name>
    <dbReference type="NCBI Taxonomy" id="552357"/>
    <lineage>
        <taxon>Bacteria</taxon>
        <taxon>Pseudomonadati</taxon>
        <taxon>Pseudomonadota</taxon>
        <taxon>Gammaproteobacteria</taxon>
        <taxon>Alteromonadales</taxon>
        <taxon>Shewanellaceae</taxon>
        <taxon>Shewanella</taxon>
    </lineage>
</organism>
<accession>A0A4R2FFQ2</accession>
<dbReference type="PANTHER" id="PTHR35814">
    <property type="match status" value="1"/>
</dbReference>
<evidence type="ECO:0000256" key="5">
    <source>
        <dbReference type="SAM" id="Phobius"/>
    </source>
</evidence>
<dbReference type="SUPFAM" id="SSF161084">
    <property type="entry name" value="MAPEG domain-like"/>
    <property type="match status" value="1"/>
</dbReference>
<evidence type="ECO:0000256" key="4">
    <source>
        <dbReference type="ARBA" id="ARBA00023136"/>
    </source>
</evidence>